<evidence type="ECO:0000313" key="3">
    <source>
        <dbReference type="Proteomes" id="UP001589920"/>
    </source>
</evidence>
<dbReference type="Pfam" id="PF13403">
    <property type="entry name" value="Hint_2"/>
    <property type="match status" value="1"/>
</dbReference>
<evidence type="ECO:0000259" key="1">
    <source>
        <dbReference type="Pfam" id="PF13403"/>
    </source>
</evidence>
<sequence>MAETFPNETLNWTNVTNTGGVLPSGTSIDTGGTLVTVTSSPGNYKASYVGTTTAGGTYTGIPSTQRTLLSHSQEGVPTTTTFTFNDDATVAGTVNTVENLTFRIFDIDSSGGTAGYTDQVTLSAFNAKNEPVEIIVTASSPASYKVDYNDDGSVTITGTSAHQPNNVALSSALISFVGPVDSFTMTHASGGTSNVYLGNFGFTPSSALCFAAGTMILTNRGDVAVETLNVGDLVMTRDNGAQPVRWIDSTRRTLRAGSRLAPVRIRAGAIGGNLPESDLLVSPQHRMLVRSAIAQRMFGTDEVLVAAKQLLQIDGIDIADDLDEVVYVHFIFDRHEIVYANGAESESLYTGPEALKTLRPQAREEILALFPELAEDALPEPARVLASGRLGRKLAVRHAQNDKPLV</sequence>
<keyword evidence="3" id="KW-1185">Reference proteome</keyword>
<protein>
    <submittedName>
        <fullName evidence="2">Hint domain-containing protein</fullName>
    </submittedName>
</protein>
<reference evidence="2 3" key="1">
    <citation type="submission" date="2024-09" db="EMBL/GenBank/DDBJ databases">
        <authorList>
            <person name="Sun Q."/>
            <person name="Mori K."/>
        </authorList>
    </citation>
    <scope>NUCLEOTIDE SEQUENCE [LARGE SCALE GENOMIC DNA]</scope>
    <source>
        <strain evidence="2 3">KCTC 42086</strain>
    </source>
</reference>
<organism evidence="2 3">
    <name type="scientific">Paracoccus panacisoli</name>
    <dbReference type="NCBI Taxonomy" id="1510163"/>
    <lineage>
        <taxon>Bacteria</taxon>
        <taxon>Pseudomonadati</taxon>
        <taxon>Pseudomonadota</taxon>
        <taxon>Alphaproteobacteria</taxon>
        <taxon>Rhodobacterales</taxon>
        <taxon>Paracoccaceae</taxon>
        <taxon>Paracoccus</taxon>
    </lineage>
</organism>
<feature type="domain" description="Hedgehog/Intein (Hint)" evidence="1">
    <location>
        <begin position="209"/>
        <end position="351"/>
    </location>
</feature>
<dbReference type="Gene3D" id="2.170.16.10">
    <property type="entry name" value="Hedgehog/Intein (Hint) domain"/>
    <property type="match status" value="1"/>
</dbReference>
<gene>
    <name evidence="2" type="ORF">ACFHYO_02555</name>
</gene>
<comment type="caution">
    <text evidence="2">The sequence shown here is derived from an EMBL/GenBank/DDBJ whole genome shotgun (WGS) entry which is preliminary data.</text>
</comment>
<dbReference type="Proteomes" id="UP001589920">
    <property type="component" value="Unassembled WGS sequence"/>
</dbReference>
<dbReference type="SUPFAM" id="SSF51294">
    <property type="entry name" value="Hedgehog/intein (Hint) domain"/>
    <property type="match status" value="1"/>
</dbReference>
<dbReference type="InterPro" id="IPR028992">
    <property type="entry name" value="Hedgehog/Intein_dom"/>
</dbReference>
<dbReference type="RefSeq" id="WP_394318163.1">
    <property type="nucleotide sequence ID" value="NZ_JBHMQU010000010.1"/>
</dbReference>
<dbReference type="InterPro" id="IPR036844">
    <property type="entry name" value="Hint_dom_sf"/>
</dbReference>
<proteinExistence type="predicted"/>
<name>A0ABV6T4N8_9RHOB</name>
<accession>A0ABV6T4N8</accession>
<dbReference type="EMBL" id="JBHMQU010000010">
    <property type="protein sequence ID" value="MFC0810993.1"/>
    <property type="molecule type" value="Genomic_DNA"/>
</dbReference>
<evidence type="ECO:0000313" key="2">
    <source>
        <dbReference type="EMBL" id="MFC0810993.1"/>
    </source>
</evidence>